<dbReference type="STRING" id="62062.ENSHHUP00000081339"/>
<proteinExistence type="predicted"/>
<organism evidence="2 3">
    <name type="scientific">Hucho hucho</name>
    <name type="common">huchen</name>
    <dbReference type="NCBI Taxonomy" id="62062"/>
    <lineage>
        <taxon>Eukaryota</taxon>
        <taxon>Metazoa</taxon>
        <taxon>Chordata</taxon>
        <taxon>Craniata</taxon>
        <taxon>Vertebrata</taxon>
        <taxon>Euteleostomi</taxon>
        <taxon>Actinopterygii</taxon>
        <taxon>Neopterygii</taxon>
        <taxon>Teleostei</taxon>
        <taxon>Protacanthopterygii</taxon>
        <taxon>Salmoniformes</taxon>
        <taxon>Salmonidae</taxon>
        <taxon>Salmoninae</taxon>
        <taxon>Hucho</taxon>
    </lineage>
</organism>
<dbReference type="SUPFAM" id="SSF49777">
    <property type="entry name" value="PEBP-like"/>
    <property type="match status" value="1"/>
</dbReference>
<dbReference type="InterPro" id="IPR036610">
    <property type="entry name" value="PEBP-like_sf"/>
</dbReference>
<dbReference type="Proteomes" id="UP000314982">
    <property type="component" value="Unassembled WGS sequence"/>
</dbReference>
<protein>
    <submittedName>
        <fullName evidence="2">Uncharacterized protein</fullName>
    </submittedName>
</protein>
<evidence type="ECO:0000256" key="1">
    <source>
        <dbReference type="SAM" id="MobiDB-lite"/>
    </source>
</evidence>
<dbReference type="Ensembl" id="ENSHHUT00000083923.1">
    <property type="protein sequence ID" value="ENSHHUP00000081339.1"/>
    <property type="gene ID" value="ENSHHUG00000047311.1"/>
</dbReference>
<reference evidence="2" key="2">
    <citation type="submission" date="2025-08" db="UniProtKB">
        <authorList>
            <consortium name="Ensembl"/>
        </authorList>
    </citation>
    <scope>IDENTIFICATION</scope>
</reference>
<feature type="region of interest" description="Disordered" evidence="1">
    <location>
        <begin position="44"/>
        <end position="65"/>
    </location>
</feature>
<evidence type="ECO:0000313" key="2">
    <source>
        <dbReference type="Ensembl" id="ENSHHUP00000081339.1"/>
    </source>
</evidence>
<reference evidence="2" key="3">
    <citation type="submission" date="2025-09" db="UniProtKB">
        <authorList>
            <consortium name="Ensembl"/>
        </authorList>
    </citation>
    <scope>IDENTIFICATION</scope>
</reference>
<keyword evidence="3" id="KW-1185">Reference proteome</keyword>
<sequence length="142" mass="14917">VLGSTCVVPLSCGLDVLYPEVQPGPTARCQRVISGRHTLKPPGQTLGGIGPAGAVEQHRGTPVNDEGSIGKGCGWVDVCDAIARTTCKRYVCLVYEQSGCLSCTEPVLTNLSGDNPGKIKIQVFRQTYGRGTPVAGTCYHAE</sequence>
<name>A0A4W5RAG5_9TELE</name>
<dbReference type="GeneTree" id="ENSGT00990000210202"/>
<dbReference type="AlphaFoldDB" id="A0A4W5RAG5"/>
<evidence type="ECO:0000313" key="3">
    <source>
        <dbReference type="Proteomes" id="UP000314982"/>
    </source>
</evidence>
<accession>A0A4W5RAG5</accession>
<reference evidence="3" key="1">
    <citation type="submission" date="2018-06" db="EMBL/GenBank/DDBJ databases">
        <title>Genome assembly of Danube salmon.</title>
        <authorList>
            <person name="Macqueen D.J."/>
            <person name="Gundappa M.K."/>
        </authorList>
    </citation>
    <scope>NUCLEOTIDE SEQUENCE [LARGE SCALE GENOMIC DNA]</scope>
</reference>
<dbReference type="Gene3D" id="3.90.280.10">
    <property type="entry name" value="PEBP-like"/>
    <property type="match status" value="1"/>
</dbReference>